<dbReference type="GO" id="GO:0016485">
    <property type="term" value="P:protein processing"/>
    <property type="evidence" value="ECO:0007669"/>
    <property type="project" value="TreeGrafter"/>
</dbReference>
<feature type="non-terminal residue" evidence="2">
    <location>
        <position position="198"/>
    </location>
</feature>
<proteinExistence type="predicted"/>
<evidence type="ECO:0000313" key="2">
    <source>
        <dbReference type="EMBL" id="CEK97168.1"/>
    </source>
</evidence>
<dbReference type="PANTHER" id="PTHR11733:SF167">
    <property type="entry name" value="FI17812P1-RELATED"/>
    <property type="match status" value="1"/>
</dbReference>
<reference evidence="2" key="1">
    <citation type="submission" date="2014-12" db="EMBL/GenBank/DDBJ databases">
        <title>Insight into the proteome of Arion vulgaris.</title>
        <authorList>
            <person name="Aradska J."/>
            <person name="Bulat T."/>
            <person name="Smidak R."/>
            <person name="Sarate P."/>
            <person name="Gangsoo J."/>
            <person name="Sialana F."/>
            <person name="Bilban M."/>
            <person name="Lubec G."/>
        </authorList>
    </citation>
    <scope>NUCLEOTIDE SEQUENCE</scope>
    <source>
        <tissue evidence="2">Skin</tissue>
    </source>
</reference>
<dbReference type="InterPro" id="IPR042089">
    <property type="entry name" value="Peptidase_M13_dom_2"/>
</dbReference>
<dbReference type="PROSITE" id="PS51885">
    <property type="entry name" value="NEPRILYSIN"/>
    <property type="match status" value="1"/>
</dbReference>
<gene>
    <name evidence="2" type="primary">ORF214906</name>
</gene>
<feature type="domain" description="Peptidase M13 N-terminal" evidence="1">
    <location>
        <begin position="10"/>
        <end position="185"/>
    </location>
</feature>
<dbReference type="EMBL" id="HACG01050303">
    <property type="protein sequence ID" value="CEK97168.1"/>
    <property type="molecule type" value="Transcribed_RNA"/>
</dbReference>
<evidence type="ECO:0000259" key="1">
    <source>
        <dbReference type="Pfam" id="PF05649"/>
    </source>
</evidence>
<dbReference type="InterPro" id="IPR008753">
    <property type="entry name" value="Peptidase_M13_N"/>
</dbReference>
<sequence>GINISDWDQNWETDSSWNLNKMIEDAHLLNVGVFFTVWVAEDDKNSSLNILQVDQGGLALPERDYYLNKTISEDKILSAYLKYMVNVFTLLGSPNATFTRERMIEVIEFETEIANITTPMEERREESKLYHQYDIANMSKTYTQINWSHFINHLLLAVNITVAPTEKVVLYAPEFLSQLNTILTNYLSTERGKKILTN</sequence>
<dbReference type="SUPFAM" id="SSF55486">
    <property type="entry name" value="Metalloproteases ('zincins'), catalytic domain"/>
    <property type="match status" value="1"/>
</dbReference>
<feature type="non-terminal residue" evidence="2">
    <location>
        <position position="1"/>
    </location>
</feature>
<dbReference type="Pfam" id="PF05649">
    <property type="entry name" value="Peptidase_M13_N"/>
    <property type="match status" value="1"/>
</dbReference>
<dbReference type="GO" id="GO:0005886">
    <property type="term" value="C:plasma membrane"/>
    <property type="evidence" value="ECO:0007669"/>
    <property type="project" value="TreeGrafter"/>
</dbReference>
<dbReference type="InterPro" id="IPR000718">
    <property type="entry name" value="Peptidase_M13"/>
</dbReference>
<protein>
    <recommendedName>
        <fullName evidence="1">Peptidase M13 N-terminal domain-containing protein</fullName>
    </recommendedName>
</protein>
<dbReference type="Gene3D" id="1.10.1380.10">
    <property type="entry name" value="Neutral endopeptidase , domain2"/>
    <property type="match status" value="1"/>
</dbReference>
<name>A0A0B7BVX9_9EUPU</name>
<accession>A0A0B7BVX9</accession>
<dbReference type="AlphaFoldDB" id="A0A0B7BVX9"/>
<dbReference type="PANTHER" id="PTHR11733">
    <property type="entry name" value="ZINC METALLOPROTEASE FAMILY M13 NEPRILYSIN-RELATED"/>
    <property type="match status" value="1"/>
</dbReference>
<organism evidence="2">
    <name type="scientific">Arion vulgaris</name>
    <dbReference type="NCBI Taxonomy" id="1028688"/>
    <lineage>
        <taxon>Eukaryota</taxon>
        <taxon>Metazoa</taxon>
        <taxon>Spiralia</taxon>
        <taxon>Lophotrochozoa</taxon>
        <taxon>Mollusca</taxon>
        <taxon>Gastropoda</taxon>
        <taxon>Heterobranchia</taxon>
        <taxon>Euthyneura</taxon>
        <taxon>Panpulmonata</taxon>
        <taxon>Eupulmonata</taxon>
        <taxon>Stylommatophora</taxon>
        <taxon>Helicina</taxon>
        <taxon>Arionoidea</taxon>
        <taxon>Arionidae</taxon>
        <taxon>Arion</taxon>
    </lineage>
</organism>
<dbReference type="GO" id="GO:0004222">
    <property type="term" value="F:metalloendopeptidase activity"/>
    <property type="evidence" value="ECO:0007669"/>
    <property type="project" value="InterPro"/>
</dbReference>